<dbReference type="Gene3D" id="1.25.40.10">
    <property type="entry name" value="Tetratricopeptide repeat domain"/>
    <property type="match status" value="1"/>
</dbReference>
<dbReference type="EMBL" id="CP013200">
    <property type="protein sequence ID" value="ALO67980.1"/>
    <property type="molecule type" value="Genomic_DNA"/>
</dbReference>
<gene>
    <name evidence="2" type="ORF">AS189_17670</name>
</gene>
<proteinExistence type="predicted"/>
<protein>
    <recommendedName>
        <fullName evidence="4">Tetratricopeptide repeat protein</fullName>
    </recommendedName>
</protein>
<dbReference type="OrthoDB" id="56388at2"/>
<evidence type="ECO:0000256" key="1">
    <source>
        <dbReference type="SAM" id="MobiDB-lite"/>
    </source>
</evidence>
<evidence type="ECO:0008006" key="4">
    <source>
        <dbReference type="Google" id="ProtNLM"/>
    </source>
</evidence>
<dbReference type="RefSeq" id="WP_062291909.1">
    <property type="nucleotide sequence ID" value="NZ_CP013200.1"/>
</dbReference>
<accession>A0A0S2M321</accession>
<organism evidence="2 3">
    <name type="scientific">Arthrobacter alpinus</name>
    <dbReference type="NCBI Taxonomy" id="656366"/>
    <lineage>
        <taxon>Bacteria</taxon>
        <taxon>Bacillati</taxon>
        <taxon>Actinomycetota</taxon>
        <taxon>Actinomycetes</taxon>
        <taxon>Micrococcales</taxon>
        <taxon>Micrococcaceae</taxon>
        <taxon>Arthrobacter</taxon>
    </lineage>
</organism>
<reference evidence="3" key="1">
    <citation type="submission" date="2015-11" db="EMBL/GenBank/DDBJ databases">
        <authorList>
            <person name="Kumar R."/>
            <person name="Singh D."/>
            <person name="Swarnkar M.K."/>
            <person name="Singh A.K."/>
            <person name="Kumar S."/>
        </authorList>
    </citation>
    <scope>NUCLEOTIDE SEQUENCE [LARGE SCALE GENOMIC DNA]</scope>
    <source>
        <strain evidence="3">ERGS4:06</strain>
    </source>
</reference>
<sequence>MKTTAELEELISRATESVWGPELSGLLETALALAVERGDESGEYRVRLVMANNAQMMGDTDRLLTNFAWCLAKHDDDPLTFPIEPDDGSDLMWQFKWMVGVLGADPRFSTEQISAVLADMDDHFRKANLGLSGVAMARFESAFHNGHLEQARAAFSALTSTERDNYSHCDACVRSVAMEYHFSIGEQVAGARAFTEIMEGGFSCGEEPEHAISVALLPLLRAGDTDGLASLHRRSYREARGNADNVGIVANHVAFCALTGNEARGVTLAERHLAWLAHDPLSHRKHLNFLSALGLLLEKVVAGGHGEIPIRGTEHTALIPFFGQRSEVLSAAELAPLCWQAAEALAADFDARNGNDWHARQIAARKDMVTETYPLSLGDETFGSPEPRPVAEPRSTEQWRVRAMDLCAAGLYDAALAAYASGVRGTENPRELAALHRSAISIHGQLPGQKHQDLLLECVALRAAALRAAGDPELASLTERADALLTGPDKSESNDEKLAVINSELLALAEHPEALCLLTAELAHILVGLGKLEEARTALVSLEQAIDDWAASAHAGPVAAGVTSPAAHPSDETIVRARSQYASLMLHVAVEGADVDEMNVWVGKSLEHETSVVRRASALGLRARLAAQRGELASALADAEESTELLAGLGARESVAQSTQLTAAILQDLGRTDELRSRLRFGIQQAKLAESPYVLGLAYSLAKNLVDHGSDEEAIEVLDETLNNSGVDIGDHDRGELYDLLGTSLRSTGEPGGALNAWTLGLDCFEANGEADRVAQLHMAMSSTYQEAGHFEAAAEEAQSAVDVLSAALAGESKNNEQPEVDHPALIAAYMQLAEMLSTGGAEGATEAIDTATALAISAKSDVQTAEIQLVRARHLFRTGEVDAAVAQALQASSALELLDDAQQQSLLALLQAAHMLDNAKRHDDAVAIYHAVLGALEGDRQGQEIVRHQLADCLEAAGRSAEAASVRAEAEEDRQHG</sequence>
<evidence type="ECO:0000313" key="2">
    <source>
        <dbReference type="EMBL" id="ALO67980.1"/>
    </source>
</evidence>
<dbReference type="InterPro" id="IPR011990">
    <property type="entry name" value="TPR-like_helical_dom_sf"/>
</dbReference>
<evidence type="ECO:0000313" key="3">
    <source>
        <dbReference type="Proteomes" id="UP000059574"/>
    </source>
</evidence>
<dbReference type="SUPFAM" id="SSF48452">
    <property type="entry name" value="TPR-like"/>
    <property type="match status" value="2"/>
</dbReference>
<dbReference type="Proteomes" id="UP000059574">
    <property type="component" value="Chromosome"/>
</dbReference>
<name>A0A0S2M321_9MICC</name>
<reference evidence="2 3" key="2">
    <citation type="journal article" date="2016" name="J. Biotechnol.">
        <title>Complete genome sequence of Arthrobacter alpinus ERGS4:06, a yellow pigmented bacterium tolerant to cold and radiations isolated from Sikkim Himalaya.</title>
        <authorList>
            <person name="Kumar R."/>
            <person name="Singh D."/>
            <person name="Swarnkar M.K."/>
            <person name="Singh A.K."/>
            <person name="Kumar S."/>
        </authorList>
    </citation>
    <scope>NUCLEOTIDE SEQUENCE [LARGE SCALE GENOMIC DNA]</scope>
    <source>
        <strain evidence="2 3">ERGS4:06</strain>
    </source>
</reference>
<feature type="region of interest" description="Disordered" evidence="1">
    <location>
        <begin position="377"/>
        <end position="396"/>
    </location>
</feature>
<dbReference type="AlphaFoldDB" id="A0A0S2M321"/>